<evidence type="ECO:0000313" key="1">
    <source>
        <dbReference type="EMBL" id="EGO22787.1"/>
    </source>
</evidence>
<dbReference type="AlphaFoldDB" id="F8P0V3"/>
<dbReference type="HOGENOM" id="CLU_2782980_0_0_1"/>
<name>F8P0V3_SERL9</name>
<dbReference type="GeneID" id="18811614"/>
<gene>
    <name evidence="1" type="ORF">SERLADRAFT_393410</name>
</gene>
<protein>
    <recommendedName>
        <fullName evidence="2">Ankyrin repeat protein</fullName>
    </recommendedName>
</protein>
<evidence type="ECO:0008006" key="2">
    <source>
        <dbReference type="Google" id="ProtNLM"/>
    </source>
</evidence>
<dbReference type="InterPro" id="IPR036770">
    <property type="entry name" value="Ankyrin_rpt-contain_sf"/>
</dbReference>
<dbReference type="Pfam" id="PF00023">
    <property type="entry name" value="Ank"/>
    <property type="match status" value="1"/>
</dbReference>
<accession>F8P0V3</accession>
<feature type="non-terminal residue" evidence="1">
    <location>
        <position position="86"/>
    </location>
</feature>
<reference evidence="1" key="1">
    <citation type="submission" date="2011-04" db="EMBL/GenBank/DDBJ databases">
        <title>Evolution of plant cell wall degrading machinery underlies the functional diversity of forest fungi.</title>
        <authorList>
            <consortium name="US DOE Joint Genome Institute (JGI-PGF)"/>
            <person name="Eastwood D.C."/>
            <person name="Floudas D."/>
            <person name="Binder M."/>
            <person name="Majcherczyk A."/>
            <person name="Schneider P."/>
            <person name="Aerts A."/>
            <person name="Asiegbu F.O."/>
            <person name="Baker S.E."/>
            <person name="Barry K."/>
            <person name="Bendiksby M."/>
            <person name="Blumentritt M."/>
            <person name="Coutinho P.M."/>
            <person name="Cullen D."/>
            <person name="Cullen D."/>
            <person name="Gathman A."/>
            <person name="Goodell B."/>
            <person name="Henrissat B."/>
            <person name="Ihrmark K."/>
            <person name="Kauserud H."/>
            <person name="Kohler A."/>
            <person name="LaButti K."/>
            <person name="Lapidus A."/>
            <person name="Lavin J.L."/>
            <person name="Lee Y.-H."/>
            <person name="Lindquist E."/>
            <person name="Lilly W."/>
            <person name="Lucas S."/>
            <person name="Morin E."/>
            <person name="Murat C."/>
            <person name="Oguiza J.A."/>
            <person name="Park J."/>
            <person name="Pisabarro A.G."/>
            <person name="Riley R."/>
            <person name="Rosling A."/>
            <person name="Salamov A."/>
            <person name="Schmidt O."/>
            <person name="Schmutz J."/>
            <person name="Skrede I."/>
            <person name="Stenlid J."/>
            <person name="Wiebenga A."/>
            <person name="Xie X."/>
            <person name="Kues U."/>
            <person name="Hibbett D.S."/>
            <person name="Hoffmeister D."/>
            <person name="Hogberg N."/>
            <person name="Martin F."/>
            <person name="Grigoriev I.V."/>
            <person name="Watkinson S.C."/>
        </authorList>
    </citation>
    <scope>NUCLEOTIDE SEQUENCE</scope>
    <source>
        <strain evidence="1">S7.9</strain>
    </source>
</reference>
<sequence>MNLQNDNGDSPLQCAVRLGYEEVAALLVARDGATITQPSSSEPISVEQLYQAPSQSSIQGKRKRKVEFIKGEPTQLELANVKRTRI</sequence>
<proteinExistence type="predicted"/>
<dbReference type="Proteomes" id="UP000008064">
    <property type="component" value="Unassembled WGS sequence"/>
</dbReference>
<dbReference type="EMBL" id="GL945436">
    <property type="protein sequence ID" value="EGO22787.1"/>
    <property type="molecule type" value="Genomic_DNA"/>
</dbReference>
<dbReference type="RefSeq" id="XP_007320027.1">
    <property type="nucleotide sequence ID" value="XM_007319965.1"/>
</dbReference>
<dbReference type="Gene3D" id="1.25.40.20">
    <property type="entry name" value="Ankyrin repeat-containing domain"/>
    <property type="match status" value="1"/>
</dbReference>
<organism>
    <name type="scientific">Serpula lacrymans var. lacrymans (strain S7.9)</name>
    <name type="common">Dry rot fungus</name>
    <dbReference type="NCBI Taxonomy" id="578457"/>
    <lineage>
        <taxon>Eukaryota</taxon>
        <taxon>Fungi</taxon>
        <taxon>Dikarya</taxon>
        <taxon>Basidiomycota</taxon>
        <taxon>Agaricomycotina</taxon>
        <taxon>Agaricomycetes</taxon>
        <taxon>Agaricomycetidae</taxon>
        <taxon>Boletales</taxon>
        <taxon>Coniophorineae</taxon>
        <taxon>Serpulaceae</taxon>
        <taxon>Serpula</taxon>
    </lineage>
</organism>
<dbReference type="KEGG" id="sla:SERLADRAFT_393410"/>
<dbReference type="InterPro" id="IPR002110">
    <property type="entry name" value="Ankyrin_rpt"/>
</dbReference>